<dbReference type="EMBL" id="FOIL01000007">
    <property type="protein sequence ID" value="SET17872.1"/>
    <property type="molecule type" value="Genomic_DNA"/>
</dbReference>
<dbReference type="InterPro" id="IPR050059">
    <property type="entry name" value="ATP_synthase_B_chain"/>
</dbReference>
<feature type="region of interest" description="Disordered" evidence="15">
    <location>
        <begin position="136"/>
        <end position="157"/>
    </location>
</feature>
<dbReference type="Proteomes" id="UP000199820">
    <property type="component" value="Unassembled WGS sequence"/>
</dbReference>
<dbReference type="PANTHER" id="PTHR33445">
    <property type="entry name" value="ATP SYNTHASE SUBUNIT B', CHLOROPLASTIC"/>
    <property type="match status" value="1"/>
</dbReference>
<dbReference type="HAMAP" id="MF_01398">
    <property type="entry name" value="ATP_synth_b_bprime"/>
    <property type="match status" value="1"/>
</dbReference>
<evidence type="ECO:0000256" key="14">
    <source>
        <dbReference type="SAM" id="Coils"/>
    </source>
</evidence>
<dbReference type="GO" id="GO:0046961">
    <property type="term" value="F:proton-transporting ATPase activity, rotational mechanism"/>
    <property type="evidence" value="ECO:0007669"/>
    <property type="project" value="TreeGrafter"/>
</dbReference>
<protein>
    <recommendedName>
        <fullName evidence="12">ATP synthase subunit b</fullName>
    </recommendedName>
    <alternativeName>
        <fullName evidence="12">ATP synthase F(0) sector subunit b</fullName>
    </alternativeName>
    <alternativeName>
        <fullName evidence="12">ATPase subunit I</fullName>
    </alternativeName>
    <alternativeName>
        <fullName evidence="12">F-type ATPase subunit b</fullName>
        <shortName evidence="12">F-ATPase subunit b</shortName>
    </alternativeName>
</protein>
<dbReference type="AlphaFoldDB" id="A0A1I0CFN6"/>
<proteinExistence type="inferred from homology"/>
<evidence type="ECO:0000256" key="5">
    <source>
        <dbReference type="ARBA" id="ARBA00022781"/>
    </source>
</evidence>
<keyword evidence="17" id="KW-1185">Reference proteome</keyword>
<evidence type="ECO:0000256" key="1">
    <source>
        <dbReference type="ARBA" id="ARBA00005513"/>
    </source>
</evidence>
<reference evidence="16 17" key="1">
    <citation type="submission" date="2016-10" db="EMBL/GenBank/DDBJ databases">
        <authorList>
            <person name="de Groot N.N."/>
        </authorList>
    </citation>
    <scope>NUCLEOTIDE SEQUENCE [LARGE SCALE GENOMIC DNA]</scope>
    <source>
        <strain evidence="16 17">KH1P1</strain>
    </source>
</reference>
<evidence type="ECO:0000313" key="17">
    <source>
        <dbReference type="Proteomes" id="UP000199820"/>
    </source>
</evidence>
<evidence type="ECO:0000256" key="10">
    <source>
        <dbReference type="ARBA" id="ARBA00025198"/>
    </source>
</evidence>
<evidence type="ECO:0000256" key="3">
    <source>
        <dbReference type="ARBA" id="ARBA00022547"/>
    </source>
</evidence>
<feature type="compositionally biased region" description="Basic and acidic residues" evidence="15">
    <location>
        <begin position="142"/>
        <end position="157"/>
    </location>
</feature>
<keyword evidence="5 12" id="KW-0375">Hydrogen ion transport</keyword>
<keyword evidence="12" id="KW-1003">Cell membrane</keyword>
<evidence type="ECO:0000256" key="13">
    <source>
        <dbReference type="RuleBase" id="RU003848"/>
    </source>
</evidence>
<keyword evidence="3 12" id="KW-0138">CF(0)</keyword>
<comment type="function">
    <text evidence="10 12">F(1)F(0) ATP synthase produces ATP from ADP in the presence of a proton or sodium gradient. F-type ATPases consist of two structural domains, F(1) containing the extramembraneous catalytic core and F(0) containing the membrane proton channel, linked together by a central stalk and a peripheral stalk. During catalysis, ATP synthesis in the catalytic domain of F(1) is coupled via a rotary mechanism of the central stalk subunits to proton translocation.</text>
</comment>
<evidence type="ECO:0000256" key="7">
    <source>
        <dbReference type="ARBA" id="ARBA00023065"/>
    </source>
</evidence>
<accession>A0A1I0CFN6</accession>
<dbReference type="GO" id="GO:0045259">
    <property type="term" value="C:proton-transporting ATP synthase complex"/>
    <property type="evidence" value="ECO:0007669"/>
    <property type="project" value="UniProtKB-KW"/>
</dbReference>
<keyword evidence="6 12" id="KW-1133">Transmembrane helix</keyword>
<dbReference type="RefSeq" id="WP_074648844.1">
    <property type="nucleotide sequence ID" value="NZ_FOIL01000007.1"/>
</dbReference>
<evidence type="ECO:0000256" key="8">
    <source>
        <dbReference type="ARBA" id="ARBA00023136"/>
    </source>
</evidence>
<dbReference type="GO" id="GO:0012505">
    <property type="term" value="C:endomembrane system"/>
    <property type="evidence" value="ECO:0007669"/>
    <property type="project" value="UniProtKB-SubCell"/>
</dbReference>
<comment type="subunit">
    <text evidence="12">F-type ATPases have 2 components, F(1) - the catalytic core - and F(0) - the membrane proton channel. F(1) has five subunits: alpha(3), beta(3), gamma(1), delta(1), epsilon(1). F(0) has three main subunits: a(1), b(2) and c(10-14). The alpha and beta chains form an alternating ring which encloses part of the gamma chain. F(1) is attached to F(0) by a central stalk formed by the gamma and epsilon chains, while a peripheral stalk is formed by the delta and b chains.</text>
</comment>
<evidence type="ECO:0000256" key="4">
    <source>
        <dbReference type="ARBA" id="ARBA00022692"/>
    </source>
</evidence>
<dbReference type="GO" id="GO:0005886">
    <property type="term" value="C:plasma membrane"/>
    <property type="evidence" value="ECO:0007669"/>
    <property type="project" value="UniProtKB-SubCell"/>
</dbReference>
<evidence type="ECO:0000256" key="6">
    <source>
        <dbReference type="ARBA" id="ARBA00022989"/>
    </source>
</evidence>
<keyword evidence="14" id="KW-0175">Coiled coil</keyword>
<feature type="transmembrane region" description="Helical" evidence="12">
    <location>
        <begin position="6"/>
        <end position="27"/>
    </location>
</feature>
<keyword evidence="9 12" id="KW-0066">ATP synthesis</keyword>
<dbReference type="PANTHER" id="PTHR33445:SF2">
    <property type="entry name" value="ATP SYNTHASE SUBUNIT B', CHLOROPLASTIC"/>
    <property type="match status" value="1"/>
</dbReference>
<sequence>MLRIDYNILFTIVNLLILFWALRRFLFKPVREIMEKRADDIRNSFEEADQDRREAEEYKEQCRKQLGNIDEAKKQAEEEARRDAAKEYNRILADARKEAARIIQESKERAAAAADEERRQAESDIVKMIKSAAAKIAESEDDSKMYDDFLREVNQEK</sequence>
<dbReference type="eggNOG" id="COG0711">
    <property type="taxonomic scope" value="Bacteria"/>
</dbReference>
<dbReference type="CDD" id="cd06503">
    <property type="entry name" value="ATP-synt_Fo_b"/>
    <property type="match status" value="1"/>
</dbReference>
<dbReference type="STRING" id="1526.SAMN02910262_00515"/>
<keyword evidence="4 12" id="KW-0812">Transmembrane</keyword>
<name>A0A1I0CFN6_9FIRM</name>
<keyword evidence="7 12" id="KW-0406">Ion transport</keyword>
<dbReference type="InterPro" id="IPR002146">
    <property type="entry name" value="ATP_synth_b/b'su_bac/chlpt"/>
</dbReference>
<evidence type="ECO:0000256" key="9">
    <source>
        <dbReference type="ARBA" id="ARBA00023310"/>
    </source>
</evidence>
<organism evidence="16 17">
    <name type="scientific">[Clostridium] aminophilum</name>
    <dbReference type="NCBI Taxonomy" id="1526"/>
    <lineage>
        <taxon>Bacteria</taxon>
        <taxon>Bacillati</taxon>
        <taxon>Bacillota</taxon>
        <taxon>Clostridia</taxon>
        <taxon>Lachnospirales</taxon>
        <taxon>Lachnospiraceae</taxon>
    </lineage>
</organism>
<evidence type="ECO:0000256" key="12">
    <source>
        <dbReference type="HAMAP-Rule" id="MF_01398"/>
    </source>
</evidence>
<dbReference type="GO" id="GO:0046933">
    <property type="term" value="F:proton-transporting ATP synthase activity, rotational mechanism"/>
    <property type="evidence" value="ECO:0007669"/>
    <property type="project" value="UniProtKB-UniRule"/>
</dbReference>
<evidence type="ECO:0000256" key="11">
    <source>
        <dbReference type="ARBA" id="ARBA00037847"/>
    </source>
</evidence>
<evidence type="ECO:0000256" key="2">
    <source>
        <dbReference type="ARBA" id="ARBA00022448"/>
    </source>
</evidence>
<feature type="coiled-coil region" evidence="14">
    <location>
        <begin position="31"/>
        <end position="124"/>
    </location>
</feature>
<comment type="subcellular location">
    <subcellularLocation>
        <location evidence="12">Cell membrane</location>
        <topology evidence="12">Single-pass membrane protein</topology>
    </subcellularLocation>
    <subcellularLocation>
        <location evidence="11">Endomembrane system</location>
        <topology evidence="11">Single-pass membrane protein</topology>
    </subcellularLocation>
</comment>
<keyword evidence="2 12" id="KW-0813">Transport</keyword>
<evidence type="ECO:0000313" key="16">
    <source>
        <dbReference type="EMBL" id="SET17872.1"/>
    </source>
</evidence>
<comment type="function">
    <text evidence="12">Component of the F(0) channel, it forms part of the peripheral stalk, linking F(1) to F(0).</text>
</comment>
<dbReference type="OrthoDB" id="1770883at2"/>
<keyword evidence="8 12" id="KW-0472">Membrane</keyword>
<gene>
    <name evidence="12" type="primary">atpF</name>
    <name evidence="16" type="ORF">SAMN04487771_100716</name>
</gene>
<evidence type="ECO:0000256" key="15">
    <source>
        <dbReference type="SAM" id="MobiDB-lite"/>
    </source>
</evidence>
<dbReference type="Pfam" id="PF00430">
    <property type="entry name" value="ATP-synt_B"/>
    <property type="match status" value="1"/>
</dbReference>
<comment type="similarity">
    <text evidence="1 12 13">Belongs to the ATPase B chain family.</text>
</comment>